<dbReference type="Pfam" id="PF00962">
    <property type="entry name" value="A_deaminase"/>
    <property type="match status" value="2"/>
</dbReference>
<dbReference type="STRING" id="104452.A0A0L7LPB3"/>
<evidence type="ECO:0000259" key="13">
    <source>
        <dbReference type="Pfam" id="PF08451"/>
    </source>
</evidence>
<dbReference type="EMBL" id="JTDY01000431">
    <property type="protein sequence ID" value="KOB77209.1"/>
    <property type="molecule type" value="Genomic_DNA"/>
</dbReference>
<organism evidence="14 15">
    <name type="scientific">Operophtera brumata</name>
    <name type="common">Winter moth</name>
    <name type="synonym">Phalaena brumata</name>
    <dbReference type="NCBI Taxonomy" id="104452"/>
    <lineage>
        <taxon>Eukaryota</taxon>
        <taxon>Metazoa</taxon>
        <taxon>Ecdysozoa</taxon>
        <taxon>Arthropoda</taxon>
        <taxon>Hexapoda</taxon>
        <taxon>Insecta</taxon>
        <taxon>Pterygota</taxon>
        <taxon>Neoptera</taxon>
        <taxon>Endopterygota</taxon>
        <taxon>Lepidoptera</taxon>
        <taxon>Glossata</taxon>
        <taxon>Ditrysia</taxon>
        <taxon>Geometroidea</taxon>
        <taxon>Geometridae</taxon>
        <taxon>Larentiinae</taxon>
        <taxon>Operophtera</taxon>
    </lineage>
</organism>
<keyword evidence="6" id="KW-0964">Secreted</keyword>
<keyword evidence="8 11" id="KW-0732">Signal</keyword>
<reference evidence="14 15" key="1">
    <citation type="journal article" date="2015" name="Genome Biol. Evol.">
        <title>The genome of winter moth (Operophtera brumata) provides a genomic perspective on sexual dimorphism and phenology.</title>
        <authorList>
            <person name="Derks M.F."/>
            <person name="Smit S."/>
            <person name="Salis L."/>
            <person name="Schijlen E."/>
            <person name="Bossers A."/>
            <person name="Mateman C."/>
            <person name="Pijl A.S."/>
            <person name="de Ridder D."/>
            <person name="Groenen M.A."/>
            <person name="Visser M.E."/>
            <person name="Megens H.J."/>
        </authorList>
    </citation>
    <scope>NUCLEOTIDE SEQUENCE [LARGE SCALE GENOMIC DNA]</scope>
    <source>
        <strain evidence="14">WM2013NL</strain>
        <tissue evidence="14">Head and thorax</tissue>
    </source>
</reference>
<dbReference type="InterPro" id="IPR001365">
    <property type="entry name" value="A_deaminase_dom"/>
</dbReference>
<evidence type="ECO:0000313" key="14">
    <source>
        <dbReference type="EMBL" id="KOB77209.1"/>
    </source>
</evidence>
<feature type="signal peptide" evidence="11">
    <location>
        <begin position="1"/>
        <end position="17"/>
    </location>
</feature>
<dbReference type="GO" id="GO:0046103">
    <property type="term" value="P:inosine biosynthetic process"/>
    <property type="evidence" value="ECO:0007669"/>
    <property type="project" value="TreeGrafter"/>
</dbReference>
<feature type="domain" description="Adenosine deaminase" evidence="12">
    <location>
        <begin position="688"/>
        <end position="973"/>
    </location>
</feature>
<dbReference type="Proteomes" id="UP000037510">
    <property type="component" value="Unassembled WGS sequence"/>
</dbReference>
<dbReference type="Pfam" id="PF08451">
    <property type="entry name" value="A_deaminase_N"/>
    <property type="match status" value="2"/>
</dbReference>
<evidence type="ECO:0000259" key="12">
    <source>
        <dbReference type="Pfam" id="PF00962"/>
    </source>
</evidence>
<keyword evidence="15" id="KW-1185">Reference proteome</keyword>
<evidence type="ECO:0000256" key="9">
    <source>
        <dbReference type="ARBA" id="ARBA00022801"/>
    </source>
</evidence>
<dbReference type="AlphaFoldDB" id="A0A0L7LPB3"/>
<protein>
    <recommendedName>
        <fullName evidence="5">Adenosine deaminase</fullName>
        <ecNumber evidence="4">3.5.4.4</ecNumber>
    </recommendedName>
</protein>
<gene>
    <name evidence="14" type="ORF">OBRU01_00674</name>
</gene>
<evidence type="ECO:0000256" key="4">
    <source>
        <dbReference type="ARBA" id="ARBA00012784"/>
    </source>
</evidence>
<evidence type="ECO:0000256" key="2">
    <source>
        <dbReference type="ARBA" id="ARBA00004613"/>
    </source>
</evidence>
<proteinExistence type="inferred from homology"/>
<dbReference type="NCBIfam" id="TIGR01431">
    <property type="entry name" value="adm_rel"/>
    <property type="match status" value="2"/>
</dbReference>
<evidence type="ECO:0000256" key="10">
    <source>
        <dbReference type="ARBA" id="ARBA00047764"/>
    </source>
</evidence>
<comment type="cofactor">
    <cofactor evidence="1">
        <name>Zn(2+)</name>
        <dbReference type="ChEBI" id="CHEBI:29105"/>
    </cofactor>
</comment>
<feature type="domain" description="Adenosine/AMP deaminase N-terminal" evidence="13">
    <location>
        <begin position="19"/>
        <end position="96"/>
    </location>
</feature>
<dbReference type="GO" id="GO:0005615">
    <property type="term" value="C:extracellular space"/>
    <property type="evidence" value="ECO:0007669"/>
    <property type="project" value="InterPro"/>
</dbReference>
<name>A0A0L7LPB3_OPEBR</name>
<keyword evidence="9" id="KW-0378">Hydrolase</keyword>
<dbReference type="GO" id="GO:0004000">
    <property type="term" value="F:adenosine deaminase activity"/>
    <property type="evidence" value="ECO:0007669"/>
    <property type="project" value="InterPro"/>
</dbReference>
<sequence length="1009" mass="116350">MSTWFYFLFSVILPTMSKKIEDINNERDELLQKELSMMLGSDIVLSDSEIKANKIIMDLKYKELDNALNHAEVFNMSQHFFDYKDEIKGTELFKLLKQMPKGAVLHAHDTGILSPDYVLGLTYMDDLYVCFDDKSVQFKFSKKTPTTDCKTQWLLMKDARYSSRFGSVQKFDRELRKHFSIVVDNPNEVYTNINVVWQKFQQYFIATSALFSYKPVWEKYFYDTLKALREDNVMYIEIRSVLPSLYDLDGNVYDTVATAEAYRKVVDQFVRDHPDFIGAKLIYAPLRMVGKDMVSNYIKTAKELKMKLPDFFAGFDLVGQEDLGTPIKEFLPQFLEAGKDLDYFFHAGETNWYGTSSDENLLDAIVLNTKRIGHAFALVKHPLLLEEVKKRKIAIEVNVISNAVLKLVDDIRNHPLAAFLAKDVPVVLSSDDPGVWEADPMTHDFYVAFVGVASRHSDLKLLKKLALNSLYYSSYPNKEKLGYEFEIRWTNFIDAVVNGYTIAIALYFIGTHAIYLPDKAYEKERKGIIDMEIKESVGGSLALDKNELAANEILMKFKHKEVDEMFKNPQTEDFLVSAKKSQVYEIIKKMPKGAALHIHSGYMLDADTMIALTHKHEKNLYACYPNDTDLNFQYSNAIPKKPCLGSKWTLLSKLRSTSRDTKKFDAKLKRHFYIDAAQKENINDIWKRFDKVNKVIKPLINFEPLRRDYFYNSLEKFYKDNIRYVEIRGGLNKLYNLDGSKHEKMYMAKLYKDIAEQFIKKHPDFMGFKFILTAKRAASNKDVREAIDLAKNLKRKMPEIFAGFDLVGQEDLGHSLNVFLPEFAEAKKYKIDFYFHGGETNWFGTPSDENLVDAVLLGTKRIGHGYALLKHPKLLKMVKERVIPIEVNVMSNSILSLVDNVRNHPLASYLAMGMPVVLSSDDPSAFDIDPLSHDFYVAFISIASRRYDLRLLKTLALNSIKYSALDKKGKDKMNRNFKGDWKKFINELINTQGWTVLPGTHTHHCELAL</sequence>
<evidence type="ECO:0000256" key="8">
    <source>
        <dbReference type="ARBA" id="ARBA00022729"/>
    </source>
</evidence>
<evidence type="ECO:0000313" key="15">
    <source>
        <dbReference type="Proteomes" id="UP000037510"/>
    </source>
</evidence>
<keyword evidence="7" id="KW-0479">Metal-binding</keyword>
<dbReference type="PANTHER" id="PTHR11409:SF39">
    <property type="entry name" value="ADENOSINE DEAMINASE 2"/>
    <property type="match status" value="1"/>
</dbReference>
<evidence type="ECO:0000256" key="6">
    <source>
        <dbReference type="ARBA" id="ARBA00022525"/>
    </source>
</evidence>
<evidence type="ECO:0000256" key="7">
    <source>
        <dbReference type="ARBA" id="ARBA00022723"/>
    </source>
</evidence>
<dbReference type="InterPro" id="IPR032466">
    <property type="entry name" value="Metal_Hydrolase"/>
</dbReference>
<comment type="subcellular location">
    <subcellularLocation>
        <location evidence="2">Secreted</location>
    </subcellularLocation>
</comment>
<dbReference type="InterPro" id="IPR006331">
    <property type="entry name" value="ADGF"/>
</dbReference>
<dbReference type="InterPro" id="IPR006330">
    <property type="entry name" value="Ado/ade_deaminase"/>
</dbReference>
<dbReference type="EC" id="3.5.4.4" evidence="4"/>
<dbReference type="GO" id="GO:0006154">
    <property type="term" value="P:adenosine catabolic process"/>
    <property type="evidence" value="ECO:0007669"/>
    <property type="project" value="InterPro"/>
</dbReference>
<comment type="catalytic activity">
    <reaction evidence="10">
        <text>adenosine + H2O + H(+) = inosine + NH4(+)</text>
        <dbReference type="Rhea" id="RHEA:24408"/>
        <dbReference type="ChEBI" id="CHEBI:15377"/>
        <dbReference type="ChEBI" id="CHEBI:15378"/>
        <dbReference type="ChEBI" id="CHEBI:16335"/>
        <dbReference type="ChEBI" id="CHEBI:17596"/>
        <dbReference type="ChEBI" id="CHEBI:28938"/>
        <dbReference type="EC" id="3.5.4.4"/>
    </reaction>
</comment>
<comment type="similarity">
    <text evidence="3">Belongs to the metallo-dependent hydrolases superfamily. Adenosine and AMP deaminases family. ADGF subfamily.</text>
</comment>
<feature type="chain" id="PRO_5005573609" description="Adenosine deaminase" evidence="11">
    <location>
        <begin position="18"/>
        <end position="1009"/>
    </location>
</feature>
<dbReference type="SUPFAM" id="SSF51556">
    <property type="entry name" value="Metallo-dependent hydrolases"/>
    <property type="match status" value="2"/>
</dbReference>
<evidence type="ECO:0000256" key="5">
    <source>
        <dbReference type="ARBA" id="ARBA00018099"/>
    </source>
</evidence>
<accession>A0A0L7LPB3</accession>
<dbReference type="PANTHER" id="PTHR11409">
    <property type="entry name" value="ADENOSINE DEAMINASE"/>
    <property type="match status" value="1"/>
</dbReference>
<feature type="domain" description="Adenosine/AMP deaminase N-terminal" evidence="13">
    <location>
        <begin position="517"/>
        <end position="571"/>
    </location>
</feature>
<dbReference type="GO" id="GO:0046872">
    <property type="term" value="F:metal ion binding"/>
    <property type="evidence" value="ECO:0007669"/>
    <property type="project" value="UniProtKB-KW"/>
</dbReference>
<dbReference type="Gene3D" id="3.20.20.140">
    <property type="entry name" value="Metal-dependent hydrolases"/>
    <property type="match status" value="2"/>
</dbReference>
<evidence type="ECO:0000256" key="1">
    <source>
        <dbReference type="ARBA" id="ARBA00001947"/>
    </source>
</evidence>
<dbReference type="InterPro" id="IPR013659">
    <property type="entry name" value="A_deaminase_N"/>
</dbReference>
<evidence type="ECO:0000256" key="3">
    <source>
        <dbReference type="ARBA" id="ARBA00006083"/>
    </source>
</evidence>
<evidence type="ECO:0000256" key="11">
    <source>
        <dbReference type="SAM" id="SignalP"/>
    </source>
</evidence>
<dbReference type="FunFam" id="3.20.20.140:FF:000017">
    <property type="entry name" value="Adenosine deaminase 2"/>
    <property type="match status" value="2"/>
</dbReference>
<comment type="caution">
    <text evidence="14">The sequence shown here is derived from an EMBL/GenBank/DDBJ whole genome shotgun (WGS) entry which is preliminary data.</text>
</comment>
<feature type="domain" description="Adenosine deaminase" evidence="12">
    <location>
        <begin position="195"/>
        <end position="481"/>
    </location>
</feature>